<dbReference type="GO" id="GO:0102965">
    <property type="term" value="F:alcohol-forming long-chain fatty acyl-CoA reductase activity"/>
    <property type="evidence" value="ECO:0007669"/>
    <property type="project" value="UniProtKB-EC"/>
</dbReference>
<dbReference type="Gene3D" id="3.40.50.720">
    <property type="entry name" value="NAD(P)-binding Rossmann-like Domain"/>
    <property type="match status" value="2"/>
</dbReference>
<dbReference type="SUPFAM" id="SSF51735">
    <property type="entry name" value="NAD(P)-binding Rossmann-fold domains"/>
    <property type="match status" value="2"/>
</dbReference>
<protein>
    <recommendedName>
        <fullName evidence="4">Fatty acyl-CoA reductase</fullName>
        <ecNumber evidence="4">1.2.1.84</ecNumber>
    </recommendedName>
</protein>
<comment type="similarity">
    <text evidence="1 4">Belongs to the fatty acyl-CoA reductase family.</text>
</comment>
<evidence type="ECO:0000256" key="1">
    <source>
        <dbReference type="ARBA" id="ARBA00005928"/>
    </source>
</evidence>
<feature type="domain" description="Thioester reductase (TE)" evidence="7">
    <location>
        <begin position="26"/>
        <end position="329"/>
    </location>
</feature>
<dbReference type="InterPro" id="IPR013120">
    <property type="entry name" value="FAR_NAD-bd"/>
</dbReference>
<dbReference type="GO" id="GO:0080019">
    <property type="term" value="F:alcohol-forming very long-chain fatty acyl-CoA reductase activity"/>
    <property type="evidence" value="ECO:0007669"/>
    <property type="project" value="InterPro"/>
</dbReference>
<keyword evidence="4" id="KW-0560">Oxidoreductase</keyword>
<dbReference type="GO" id="GO:0035336">
    <property type="term" value="P:long-chain fatty-acyl-CoA metabolic process"/>
    <property type="evidence" value="ECO:0007669"/>
    <property type="project" value="TreeGrafter"/>
</dbReference>
<dbReference type="InterPro" id="IPR026055">
    <property type="entry name" value="FAR"/>
</dbReference>
<sequence length="1222" mass="135735">MDMVAAADSMDAARIIGYFKGKSILITGSTGFLGKILVEKILRVQPDVHKIYLVVRGIDETSAKQRVQQEVIDTELFSVLREKHGKGFRQFVQEKVVALAGDIVYENLGLEAPVLDALARDVDVIVNIAATTNFYERYDVSLDVNVMGVKHLCQVAKQCTRLKMLMHVSTAFVSGFREGLILEKPIKPGESLREGTHLDLDAELRLVREVKKELAAAADADDKKLTERKAMKELGLQRARHFGWSNTYVFTKAMGEVLLGQLRGDIPVVIMRPSIITSVRADPVPGWMQGTRTIDAIIIGYAKQNLTCFLADLDFVMDVIPGDMVVNAMMAAAVAHSGDAGAQVVYHSTSSLRNPATYNVLYQSGRRHFYEKPRVGKDGKVIPTREMYFFTTIARFHLYMILTYKIPLEMLHLVNLLLCGLFSRIYNDLNRKYKFVLHLVDVYGPFAFFKGCFDDMNLERLRLTMAMKTPEDAMFNFDPKTIDWDDYFYRIHIPGILKYLCNMDGARIIGYFKGKSVLITGSTGFLGKILVEKILRVQPHVNKLYLLVRAIDATSAHHRLQQEVTGTELFGLLRAKHGEVFDLFIQEKVVAVAGDITKEDLGLEPSTLDDLAKDMDVIVNIAATTNFYERYDVSLGVNAMGVKHLWQFARRCANLKMFMHVSTAYVSGDSTELILEKPLTARLDIDAELRLVSDVKKKSASGGDAVEAERKAMKELGLQRARHFGWSNTYVFTKAMGEMVLEQQLSRMVAPAPVVVVRPSIITSVRADPLPGWTQGTRTVDTLIIGYAKQRISAFLADLRVVMDVVPGDMVVNAMLAAIVATTTAATATATIHYLQPTSSLRNPVTYAVLYRAGGRHFKEHPRVRANGEVIPNTEMRIFSTIPRFRLYMILSYKLPLELLHMADLLLCGRFSQFYNDSNRKYKFVMHLVDVYGPFAFFKGCFDDSNLERLRSTMVMRTPEDEMFNFDPKSIDWDDYFYRIHIPGVIKYSKGKIAKGAKSNQKAGCDADRYRWIINRCECSLTVGFAYAVGPGAPEADAAVTAVSALGAHAELVHHPPRLHPPNQTVNGRMGNSERMVEERRPAKAPSLPSSPPAQSRGSTPARRPPIVAGIAPPPAAAGAGGGQPGAATTCRLHSAAQQREDLTAAAAAAAHLSPLQRARGGVELKSSNGRSAGALGFEMRRRFSADGSKSNISFSSPENTGGQAHENKITLFEKMYRESDT</sequence>
<keyword evidence="3 4" id="KW-0443">Lipid metabolism</keyword>
<organism evidence="8 9">
    <name type="scientific">Paspalum notatum var. saurae</name>
    <dbReference type="NCBI Taxonomy" id="547442"/>
    <lineage>
        <taxon>Eukaryota</taxon>
        <taxon>Viridiplantae</taxon>
        <taxon>Streptophyta</taxon>
        <taxon>Embryophyta</taxon>
        <taxon>Tracheophyta</taxon>
        <taxon>Spermatophyta</taxon>
        <taxon>Magnoliopsida</taxon>
        <taxon>Liliopsida</taxon>
        <taxon>Poales</taxon>
        <taxon>Poaceae</taxon>
        <taxon>PACMAD clade</taxon>
        <taxon>Panicoideae</taxon>
        <taxon>Andropogonodae</taxon>
        <taxon>Paspaleae</taxon>
        <taxon>Paspalinae</taxon>
        <taxon>Paspalum</taxon>
    </lineage>
</organism>
<evidence type="ECO:0000259" key="7">
    <source>
        <dbReference type="Pfam" id="PF07993"/>
    </source>
</evidence>
<feature type="compositionally biased region" description="Polar residues" evidence="5">
    <location>
        <begin position="1188"/>
        <end position="1203"/>
    </location>
</feature>
<proteinExistence type="inferred from homology"/>
<gene>
    <name evidence="8" type="ORF">U9M48_037826</name>
</gene>
<dbReference type="EMBL" id="CP144753">
    <property type="protein sequence ID" value="WVZ91691.1"/>
    <property type="molecule type" value="Genomic_DNA"/>
</dbReference>
<feature type="region of interest" description="Disordered" evidence="5">
    <location>
        <begin position="1188"/>
        <end position="1222"/>
    </location>
</feature>
<dbReference type="GO" id="GO:0010345">
    <property type="term" value="P:suberin biosynthetic process"/>
    <property type="evidence" value="ECO:0007669"/>
    <property type="project" value="TreeGrafter"/>
</dbReference>
<dbReference type="CDD" id="cd05236">
    <property type="entry name" value="FAR-N_SDR_e"/>
    <property type="match status" value="2"/>
</dbReference>
<comment type="catalytic activity">
    <reaction evidence="4">
        <text>a long-chain fatty acyl-CoA + 2 NADPH + 2 H(+) = a long-chain primary fatty alcohol + 2 NADP(+) + CoA</text>
        <dbReference type="Rhea" id="RHEA:52716"/>
        <dbReference type="ChEBI" id="CHEBI:15378"/>
        <dbReference type="ChEBI" id="CHEBI:57287"/>
        <dbReference type="ChEBI" id="CHEBI:57783"/>
        <dbReference type="ChEBI" id="CHEBI:58349"/>
        <dbReference type="ChEBI" id="CHEBI:77396"/>
        <dbReference type="ChEBI" id="CHEBI:83139"/>
        <dbReference type="EC" id="1.2.1.84"/>
    </reaction>
</comment>
<keyword evidence="9" id="KW-1185">Reference proteome</keyword>
<dbReference type="CDD" id="cd09071">
    <property type="entry name" value="FAR_C"/>
    <property type="match status" value="2"/>
</dbReference>
<dbReference type="PANTHER" id="PTHR11011">
    <property type="entry name" value="MALE STERILITY PROTEIN 2-RELATED"/>
    <property type="match status" value="1"/>
</dbReference>
<evidence type="ECO:0000313" key="8">
    <source>
        <dbReference type="EMBL" id="WVZ91691.1"/>
    </source>
</evidence>
<evidence type="ECO:0000256" key="3">
    <source>
        <dbReference type="ARBA" id="ARBA00023098"/>
    </source>
</evidence>
<evidence type="ECO:0000256" key="2">
    <source>
        <dbReference type="ARBA" id="ARBA00022516"/>
    </source>
</evidence>
<dbReference type="EC" id="1.2.1.84" evidence="4"/>
<evidence type="ECO:0000313" key="9">
    <source>
        <dbReference type="Proteomes" id="UP001341281"/>
    </source>
</evidence>
<evidence type="ECO:0000256" key="5">
    <source>
        <dbReference type="SAM" id="MobiDB-lite"/>
    </source>
</evidence>
<feature type="domain" description="Thioester reductase (TE)" evidence="7">
    <location>
        <begin position="519"/>
        <end position="815"/>
    </location>
</feature>
<accession>A0AAQ3XBJ5</accession>
<dbReference type="InterPro" id="IPR033640">
    <property type="entry name" value="FAR_C"/>
</dbReference>
<name>A0AAQ3XBJ5_PASNO</name>
<feature type="domain" description="Fatty acyl-CoA reductase C-terminal" evidence="6">
    <location>
        <begin position="404"/>
        <end position="502"/>
    </location>
</feature>
<keyword evidence="2 4" id="KW-0444">Lipid biosynthesis</keyword>
<dbReference type="Pfam" id="PF07993">
    <property type="entry name" value="NAD_binding_4"/>
    <property type="match status" value="2"/>
</dbReference>
<reference evidence="8 9" key="1">
    <citation type="submission" date="2024-02" db="EMBL/GenBank/DDBJ databases">
        <title>High-quality chromosome-scale genome assembly of Pensacola bahiagrass (Paspalum notatum Flugge var. saurae).</title>
        <authorList>
            <person name="Vega J.M."/>
            <person name="Podio M."/>
            <person name="Orjuela J."/>
            <person name="Siena L.A."/>
            <person name="Pessino S.C."/>
            <person name="Combes M.C."/>
            <person name="Mariac C."/>
            <person name="Albertini E."/>
            <person name="Pupilli F."/>
            <person name="Ortiz J.P.A."/>
            <person name="Leblanc O."/>
        </authorList>
    </citation>
    <scope>NUCLEOTIDE SEQUENCE [LARGE SCALE GENOMIC DNA]</scope>
    <source>
        <strain evidence="8">R1</strain>
        <tissue evidence="8">Leaf</tissue>
    </source>
</reference>
<dbReference type="PANTHER" id="PTHR11011:SF121">
    <property type="entry name" value="FATTY ACYL-COA REDUCTASE"/>
    <property type="match status" value="1"/>
</dbReference>
<feature type="non-terminal residue" evidence="8">
    <location>
        <position position="1"/>
    </location>
</feature>
<comment type="function">
    <text evidence="4">Catalyzes the reduction of fatty acyl-CoA to fatty alcohols.</text>
</comment>
<keyword evidence="4" id="KW-0521">NADP</keyword>
<evidence type="ECO:0000256" key="4">
    <source>
        <dbReference type="RuleBase" id="RU363097"/>
    </source>
</evidence>
<dbReference type="Pfam" id="PF03015">
    <property type="entry name" value="Sterile"/>
    <property type="match status" value="2"/>
</dbReference>
<dbReference type="AlphaFoldDB" id="A0AAQ3XBJ5"/>
<evidence type="ECO:0000259" key="6">
    <source>
        <dbReference type="Pfam" id="PF03015"/>
    </source>
</evidence>
<feature type="domain" description="Fatty acyl-CoA reductase C-terminal" evidence="6">
    <location>
        <begin position="893"/>
        <end position="988"/>
    </location>
</feature>
<dbReference type="Proteomes" id="UP001341281">
    <property type="component" value="Chromosome 09"/>
</dbReference>
<feature type="region of interest" description="Disordered" evidence="5">
    <location>
        <begin position="1053"/>
        <end position="1135"/>
    </location>
</feature>
<dbReference type="InterPro" id="IPR036291">
    <property type="entry name" value="NAD(P)-bd_dom_sf"/>
</dbReference>
<feature type="compositionally biased region" description="Low complexity" evidence="5">
    <location>
        <begin position="1084"/>
        <end position="1111"/>
    </location>
</feature>